<keyword evidence="6 7" id="KW-0066">ATP synthesis</keyword>
<gene>
    <name evidence="7 8" type="primary">atpH</name>
    <name evidence="8" type="ORF">GCM10007049_15150</name>
</gene>
<keyword evidence="5 7" id="KW-0472">Membrane</keyword>
<dbReference type="RefSeq" id="WP_018471917.1">
    <property type="nucleotide sequence ID" value="NZ_BMWX01000002.1"/>
</dbReference>
<dbReference type="EMBL" id="BMWX01000002">
    <property type="protein sequence ID" value="GGZ23229.1"/>
    <property type="molecule type" value="Genomic_DNA"/>
</dbReference>
<comment type="function">
    <text evidence="7">F(1)F(0) ATP synthase produces ATP from ADP in the presence of a proton or sodium gradient. F-type ATPases consist of two structural domains, F(1) containing the extramembraneous catalytic core and F(0) containing the membrane proton channel, linked together by a central stalk and a peripheral stalk. During catalysis, ATP synthesis in the catalytic domain of F(1) is coupled via a rotary mechanism of the central stalk subunits to proton translocation.</text>
</comment>
<evidence type="ECO:0000256" key="2">
    <source>
        <dbReference type="ARBA" id="ARBA00022448"/>
    </source>
</evidence>
<protein>
    <recommendedName>
        <fullName evidence="7">ATP synthase subunit delta</fullName>
    </recommendedName>
    <alternativeName>
        <fullName evidence="7">ATP synthase F(1) sector subunit delta</fullName>
    </alternativeName>
    <alternativeName>
        <fullName evidence="7">F-type ATPase subunit delta</fullName>
        <shortName evidence="7">F-ATPase subunit delta</shortName>
    </alternativeName>
</protein>
<keyword evidence="3 7" id="KW-0375">Hydrogen ion transport</keyword>
<reference evidence="8" key="1">
    <citation type="journal article" date="2014" name="Int. J. Syst. Evol. Microbiol.">
        <title>Complete genome sequence of Corynebacterium casei LMG S-19264T (=DSM 44701T), isolated from a smear-ripened cheese.</title>
        <authorList>
            <consortium name="US DOE Joint Genome Institute (JGI-PGF)"/>
            <person name="Walter F."/>
            <person name="Albersmeier A."/>
            <person name="Kalinowski J."/>
            <person name="Ruckert C."/>
        </authorList>
    </citation>
    <scope>NUCLEOTIDE SEQUENCE</scope>
    <source>
        <strain evidence="8">KCTC 12368</strain>
    </source>
</reference>
<evidence type="ECO:0000256" key="6">
    <source>
        <dbReference type="ARBA" id="ARBA00023310"/>
    </source>
</evidence>
<evidence type="ECO:0000256" key="1">
    <source>
        <dbReference type="ARBA" id="ARBA00004370"/>
    </source>
</evidence>
<keyword evidence="4 7" id="KW-0406">Ion transport</keyword>
<accession>A0A918PU27</accession>
<dbReference type="PRINTS" id="PR00125">
    <property type="entry name" value="ATPASEDELTA"/>
</dbReference>
<evidence type="ECO:0000313" key="8">
    <source>
        <dbReference type="EMBL" id="GGZ23229.1"/>
    </source>
</evidence>
<evidence type="ECO:0000256" key="3">
    <source>
        <dbReference type="ARBA" id="ARBA00022781"/>
    </source>
</evidence>
<keyword evidence="7" id="KW-1003">Cell membrane</keyword>
<comment type="similarity">
    <text evidence="7">Belongs to the ATPase delta chain family.</text>
</comment>
<comment type="function">
    <text evidence="7">This protein is part of the stalk that links CF(0) to CF(1). It either transmits conformational changes from CF(0) to CF(1) or is implicated in proton conduction.</text>
</comment>
<dbReference type="PANTHER" id="PTHR11910">
    <property type="entry name" value="ATP SYNTHASE DELTA CHAIN"/>
    <property type="match status" value="1"/>
</dbReference>
<sequence length="186" mass="20937">MSVTRVASRYAKALLGLAVEQGVLNEVHQDMQQLLKVVKENRDFALLLKSPIVTADVKAKIINQIFTGSAQDLTLKFYSIISRKKRENLLADIAKQFLAIYNDHEGIQKAVVTTTFPIGDELRKVFAEAVKEISGKPKVELVEKIDKDIIGGFVLKVDDRQIDDSLSSKLKSLKLHFLNNQFEKQI</sequence>
<dbReference type="NCBIfam" id="TIGR01145">
    <property type="entry name" value="ATP_synt_delta"/>
    <property type="match status" value="1"/>
</dbReference>
<keyword evidence="9" id="KW-1185">Reference proteome</keyword>
<evidence type="ECO:0000256" key="7">
    <source>
        <dbReference type="HAMAP-Rule" id="MF_01416"/>
    </source>
</evidence>
<dbReference type="GO" id="GO:0005886">
    <property type="term" value="C:plasma membrane"/>
    <property type="evidence" value="ECO:0007669"/>
    <property type="project" value="UniProtKB-SubCell"/>
</dbReference>
<dbReference type="HAMAP" id="MF_01416">
    <property type="entry name" value="ATP_synth_delta_bact"/>
    <property type="match status" value="1"/>
</dbReference>
<evidence type="ECO:0000313" key="9">
    <source>
        <dbReference type="Proteomes" id="UP000619457"/>
    </source>
</evidence>
<comment type="caution">
    <text evidence="8">The sequence shown here is derived from an EMBL/GenBank/DDBJ whole genome shotgun (WGS) entry which is preliminary data.</text>
</comment>
<name>A0A918PU27_9BACT</name>
<dbReference type="InterPro" id="IPR000711">
    <property type="entry name" value="ATPase_OSCP/dsu"/>
</dbReference>
<evidence type="ECO:0000256" key="4">
    <source>
        <dbReference type="ARBA" id="ARBA00023065"/>
    </source>
</evidence>
<dbReference type="Proteomes" id="UP000619457">
    <property type="component" value="Unassembled WGS sequence"/>
</dbReference>
<evidence type="ECO:0000256" key="5">
    <source>
        <dbReference type="ARBA" id="ARBA00023136"/>
    </source>
</evidence>
<dbReference type="SUPFAM" id="SSF47928">
    <property type="entry name" value="N-terminal domain of the delta subunit of the F1F0-ATP synthase"/>
    <property type="match status" value="1"/>
</dbReference>
<dbReference type="AlphaFoldDB" id="A0A918PU27"/>
<keyword evidence="7" id="KW-0139">CF(1)</keyword>
<organism evidence="8 9">
    <name type="scientific">Echinicola pacifica</name>
    <dbReference type="NCBI Taxonomy" id="346377"/>
    <lineage>
        <taxon>Bacteria</taxon>
        <taxon>Pseudomonadati</taxon>
        <taxon>Bacteroidota</taxon>
        <taxon>Cytophagia</taxon>
        <taxon>Cytophagales</taxon>
        <taxon>Cyclobacteriaceae</taxon>
        <taxon>Echinicola</taxon>
    </lineage>
</organism>
<dbReference type="Gene3D" id="1.10.520.20">
    <property type="entry name" value="N-terminal domain of the delta subunit of the F1F0-ATP synthase"/>
    <property type="match status" value="1"/>
</dbReference>
<reference evidence="8" key="2">
    <citation type="submission" date="2020-09" db="EMBL/GenBank/DDBJ databases">
        <authorList>
            <person name="Sun Q."/>
            <person name="Kim S."/>
        </authorList>
    </citation>
    <scope>NUCLEOTIDE SEQUENCE</scope>
    <source>
        <strain evidence="8">KCTC 12368</strain>
    </source>
</reference>
<dbReference type="Pfam" id="PF00213">
    <property type="entry name" value="OSCP"/>
    <property type="match status" value="1"/>
</dbReference>
<proteinExistence type="inferred from homology"/>
<dbReference type="InterPro" id="IPR026015">
    <property type="entry name" value="ATP_synth_OSCP/delta_N_sf"/>
</dbReference>
<dbReference type="GO" id="GO:0046933">
    <property type="term" value="F:proton-transporting ATP synthase activity, rotational mechanism"/>
    <property type="evidence" value="ECO:0007669"/>
    <property type="project" value="UniProtKB-UniRule"/>
</dbReference>
<keyword evidence="2 7" id="KW-0813">Transport</keyword>
<dbReference type="GO" id="GO:0045259">
    <property type="term" value="C:proton-transporting ATP synthase complex"/>
    <property type="evidence" value="ECO:0007669"/>
    <property type="project" value="UniProtKB-KW"/>
</dbReference>
<comment type="subcellular location">
    <subcellularLocation>
        <location evidence="7">Cell membrane</location>
        <topology evidence="7">Peripheral membrane protein</topology>
    </subcellularLocation>
    <subcellularLocation>
        <location evidence="1">Membrane</location>
    </subcellularLocation>
</comment>